<evidence type="ECO:0000313" key="2">
    <source>
        <dbReference type="Proteomes" id="UP000220226"/>
    </source>
</evidence>
<sequence>MFVASKGTTQITFGSNTYGGVTKFTEQAIVAYTFKQDLLGEIARRTVGNGHFAKTMGSKITLVNPNGNLADVEGKTMRI</sequence>
<name>A0A2A8XWM9_BACCE</name>
<dbReference type="EMBL" id="NTQT01000038">
    <property type="protein sequence ID" value="PFC70470.1"/>
    <property type="molecule type" value="Genomic_DNA"/>
</dbReference>
<dbReference type="RefSeq" id="WP_097950161.1">
    <property type="nucleotide sequence ID" value="NZ_NTQT01000038.1"/>
</dbReference>
<proteinExistence type="predicted"/>
<reference evidence="1 2" key="1">
    <citation type="submission" date="2017-09" db="EMBL/GenBank/DDBJ databases">
        <title>Large-scale bioinformatics analysis of Bacillus genomes uncovers conserved roles of natural products in bacterial physiology.</title>
        <authorList>
            <consortium name="Agbiome Team Llc"/>
            <person name="Bleich R.M."/>
            <person name="Grubbs K.J."/>
            <person name="Santa Maria K.C."/>
            <person name="Allen S.E."/>
            <person name="Farag S."/>
            <person name="Shank E.A."/>
            <person name="Bowers A."/>
        </authorList>
    </citation>
    <scope>NUCLEOTIDE SEQUENCE [LARGE SCALE GENOMIC DNA]</scope>
    <source>
        <strain evidence="1 2">AFS025165</strain>
    </source>
</reference>
<organism evidence="1 2">
    <name type="scientific">Bacillus cereus</name>
    <dbReference type="NCBI Taxonomy" id="1396"/>
    <lineage>
        <taxon>Bacteria</taxon>
        <taxon>Bacillati</taxon>
        <taxon>Bacillota</taxon>
        <taxon>Bacilli</taxon>
        <taxon>Bacillales</taxon>
        <taxon>Bacillaceae</taxon>
        <taxon>Bacillus</taxon>
        <taxon>Bacillus cereus group</taxon>
    </lineage>
</organism>
<gene>
    <name evidence="1" type="ORF">CN290_26290</name>
</gene>
<protein>
    <submittedName>
        <fullName evidence="1">Uncharacterized protein</fullName>
    </submittedName>
</protein>
<accession>A0A2A8XWM9</accession>
<comment type="caution">
    <text evidence="1">The sequence shown here is derived from an EMBL/GenBank/DDBJ whole genome shotgun (WGS) entry which is preliminary data.</text>
</comment>
<dbReference type="Proteomes" id="UP000220226">
    <property type="component" value="Unassembled WGS sequence"/>
</dbReference>
<evidence type="ECO:0000313" key="1">
    <source>
        <dbReference type="EMBL" id="PFC70470.1"/>
    </source>
</evidence>
<dbReference type="AlphaFoldDB" id="A0A2A8XWM9"/>